<dbReference type="AlphaFoldDB" id="R7WHH2"/>
<dbReference type="RefSeq" id="WP_010840107.1">
    <property type="nucleotide sequence ID" value="NZ_APMY01000129.1"/>
</dbReference>
<keyword evidence="2" id="KW-1185">Reference proteome</keyword>
<dbReference type="eggNOG" id="COG1403">
    <property type="taxonomic scope" value="Bacteria"/>
</dbReference>
<evidence type="ECO:0000313" key="2">
    <source>
        <dbReference type="Proteomes" id="UP000013525"/>
    </source>
</evidence>
<name>R7WHH2_9NOCA</name>
<accession>R7WHH2</accession>
<evidence type="ECO:0000313" key="1">
    <source>
        <dbReference type="EMBL" id="EOM74615.1"/>
    </source>
</evidence>
<organism evidence="1 2">
    <name type="scientific">Rhodococcus rhodnii LMG 5362</name>
    <dbReference type="NCBI Taxonomy" id="1273125"/>
    <lineage>
        <taxon>Bacteria</taxon>
        <taxon>Bacillati</taxon>
        <taxon>Actinomycetota</taxon>
        <taxon>Actinomycetes</taxon>
        <taxon>Mycobacteriales</taxon>
        <taxon>Nocardiaceae</taxon>
        <taxon>Rhodococcus</taxon>
    </lineage>
</organism>
<gene>
    <name evidence="1" type="ORF">Rrhod_4090</name>
</gene>
<dbReference type="PATRIC" id="fig|1273125.3.peg.3886"/>
<dbReference type="Gene3D" id="1.10.30.50">
    <property type="match status" value="1"/>
</dbReference>
<protein>
    <recommendedName>
        <fullName evidence="3">HNH endonuclease</fullName>
    </recommendedName>
</protein>
<proteinExistence type="predicted"/>
<evidence type="ECO:0008006" key="3">
    <source>
        <dbReference type="Google" id="ProtNLM"/>
    </source>
</evidence>
<dbReference type="EMBL" id="APMY01000129">
    <property type="protein sequence ID" value="EOM74615.1"/>
    <property type="molecule type" value="Genomic_DNA"/>
</dbReference>
<comment type="caution">
    <text evidence="1">The sequence shown here is derived from an EMBL/GenBank/DDBJ whole genome shotgun (WGS) entry which is preliminary data.</text>
</comment>
<reference evidence="1 2" key="1">
    <citation type="journal article" date="2013" name="Genome Announc.">
        <title>Draft Genome Sequence of Rhodococcus rhodnii Strain LMG5362, a Symbiont of Rhodnius prolixus (Hemiptera, Reduviidae, Triatominae), the Principle Vector of Trypanosoma cruzi.</title>
        <authorList>
            <person name="Pachebat J.A."/>
            <person name="van Keulen G."/>
            <person name="Whitten M.M."/>
            <person name="Girdwood S."/>
            <person name="Del Sol R."/>
            <person name="Dyson P.J."/>
            <person name="Facey P.D."/>
        </authorList>
    </citation>
    <scope>NUCLEOTIDE SEQUENCE [LARGE SCALE GENOMIC DNA]</scope>
    <source>
        <strain evidence="1 2">LMG 5362</strain>
    </source>
</reference>
<dbReference type="Proteomes" id="UP000013525">
    <property type="component" value="Unassembled WGS sequence"/>
</dbReference>
<sequence length="122" mass="13564">MPPKKSAHARGLGYQHRKNRDRLLGALVDGTPCWWCGQPLHRDPALNPDGMPLEADHSIARSRGGITADRLLHHLCNRQRQDGSRDHLRPAVTGLPLAAAAGHERLLGHRAMPWPTPRQDHP</sequence>